<evidence type="ECO:0000313" key="7">
    <source>
        <dbReference type="Proteomes" id="UP000095645"/>
    </source>
</evidence>
<dbReference type="Proteomes" id="UP000095447">
    <property type="component" value="Unassembled WGS sequence"/>
</dbReference>
<dbReference type="NCBIfam" id="TIGR00104">
    <property type="entry name" value="tRNA_TsaA"/>
    <property type="match status" value="1"/>
</dbReference>
<dbReference type="InterPro" id="IPR036413">
    <property type="entry name" value="YaeB-like_sf"/>
</dbReference>
<dbReference type="EMBL" id="CYZA01000013">
    <property type="protein sequence ID" value="CUO22348.1"/>
    <property type="molecule type" value="Genomic_DNA"/>
</dbReference>
<dbReference type="InterPro" id="IPR040372">
    <property type="entry name" value="YaeB-like"/>
</dbReference>
<dbReference type="RefSeq" id="WP_055053745.1">
    <property type="nucleotide sequence ID" value="NZ_CYZA01000013.1"/>
</dbReference>
<dbReference type="CDD" id="cd09281">
    <property type="entry name" value="UPF0066"/>
    <property type="match status" value="1"/>
</dbReference>
<dbReference type="InterPro" id="IPR036414">
    <property type="entry name" value="YaeB_N_sf"/>
</dbReference>
<comment type="similarity">
    <text evidence="2">Belongs to the tRNA methyltransferase O family.</text>
</comment>
<dbReference type="SUPFAM" id="SSF118196">
    <property type="entry name" value="YaeB-like"/>
    <property type="match status" value="1"/>
</dbReference>
<proteinExistence type="inferred from homology"/>
<dbReference type="PANTHER" id="PTHR12818:SF0">
    <property type="entry name" value="TRNA (ADENINE(37)-N6)-METHYLTRANSFERASE"/>
    <property type="match status" value="1"/>
</dbReference>
<gene>
    <name evidence="5" type="ORF">ERS852395_02390</name>
    <name evidence="4" type="ORF">ERS852476_00046</name>
</gene>
<dbReference type="PANTHER" id="PTHR12818">
    <property type="entry name" value="TRNA (ADENINE(37)-N6)-METHYLTRANSFERASE"/>
    <property type="match status" value="1"/>
</dbReference>
<dbReference type="Pfam" id="PF18389">
    <property type="entry name" value="TrmO_C"/>
    <property type="match status" value="1"/>
</dbReference>
<dbReference type="GO" id="GO:0008168">
    <property type="term" value="F:methyltransferase activity"/>
    <property type="evidence" value="ECO:0007669"/>
    <property type="project" value="UniProtKB-KW"/>
</dbReference>
<dbReference type="InterPro" id="IPR023370">
    <property type="entry name" value="TrmO-like_N"/>
</dbReference>
<name>A0A173WS39_9FIRM</name>
<dbReference type="AlphaFoldDB" id="A0A173WS39"/>
<organism evidence="4 7">
    <name type="scientific">Blautia obeum</name>
    <dbReference type="NCBI Taxonomy" id="40520"/>
    <lineage>
        <taxon>Bacteria</taxon>
        <taxon>Bacillati</taxon>
        <taxon>Bacillota</taxon>
        <taxon>Clostridia</taxon>
        <taxon>Lachnospirales</taxon>
        <taxon>Lachnospiraceae</taxon>
        <taxon>Blautia</taxon>
    </lineage>
</organism>
<keyword evidence="4" id="KW-0808">Transferase</keyword>
<dbReference type="PROSITE" id="PS51668">
    <property type="entry name" value="TSAA_2"/>
    <property type="match status" value="1"/>
</dbReference>
<dbReference type="Proteomes" id="UP000095645">
    <property type="component" value="Unassembled WGS sequence"/>
</dbReference>
<evidence type="ECO:0000259" key="3">
    <source>
        <dbReference type="PROSITE" id="PS51668"/>
    </source>
</evidence>
<dbReference type="Gene3D" id="3.30.2310.10">
    <property type="entry name" value="YaeB-like"/>
    <property type="match status" value="1"/>
</dbReference>
<keyword evidence="1" id="KW-0949">S-adenosyl-L-methionine</keyword>
<dbReference type="InterPro" id="IPR023368">
    <property type="entry name" value="UPF0066_cons_site"/>
</dbReference>
<dbReference type="EMBL" id="CYZP01000001">
    <property type="protein sequence ID" value="CUN41930.1"/>
    <property type="molecule type" value="Genomic_DNA"/>
</dbReference>
<reference evidence="6 7" key="1">
    <citation type="submission" date="2015-09" db="EMBL/GenBank/DDBJ databases">
        <authorList>
            <consortium name="Pathogen Informatics"/>
        </authorList>
    </citation>
    <scope>NUCLEOTIDE SEQUENCE [LARGE SCALE GENOMIC DNA]</scope>
    <source>
        <strain evidence="5 6">2789STDY5608838</strain>
        <strain evidence="4 7">2789STDY5834861</strain>
    </source>
</reference>
<evidence type="ECO:0000313" key="4">
    <source>
        <dbReference type="EMBL" id="CUN41930.1"/>
    </source>
</evidence>
<dbReference type="Gene3D" id="2.40.30.70">
    <property type="entry name" value="YaeB-like"/>
    <property type="match status" value="1"/>
</dbReference>
<dbReference type="InterPro" id="IPR041369">
    <property type="entry name" value="TrmO_C"/>
</dbReference>
<evidence type="ECO:0000256" key="1">
    <source>
        <dbReference type="ARBA" id="ARBA00022691"/>
    </source>
</evidence>
<dbReference type="PROSITE" id="PS01318">
    <property type="entry name" value="TSAA_1"/>
    <property type="match status" value="1"/>
</dbReference>
<feature type="domain" description="TsaA-like" evidence="3">
    <location>
        <begin position="1"/>
        <end position="143"/>
    </location>
</feature>
<sequence>MIPIAHIENDFPTKFGIPRQSGRVGALKARIVFEPEYRNVDACRGLEEFSHIWLIWEFSEAKRTKWSPTVRPPRLGGNVRKGVFATRSPFRPNSIGLSCVKLEKVALDESDSPVLYVEGADLMNGTPIFDIKPYIPYADCHPEATGSFTEYSKDHHLNVEFPQELLERIPGESREALIAVLADDPRPAYQNDPERSYGMPFGEKDIHFRVDGDILRVYNVTEFVKKQQESSADCGK</sequence>
<evidence type="ECO:0000256" key="2">
    <source>
        <dbReference type="ARBA" id="ARBA00033753"/>
    </source>
</evidence>
<dbReference type="Pfam" id="PF01980">
    <property type="entry name" value="TrmO_N"/>
    <property type="match status" value="1"/>
</dbReference>
<dbReference type="GO" id="GO:0032259">
    <property type="term" value="P:methylation"/>
    <property type="evidence" value="ECO:0007669"/>
    <property type="project" value="UniProtKB-KW"/>
</dbReference>
<evidence type="ECO:0000313" key="5">
    <source>
        <dbReference type="EMBL" id="CUO22348.1"/>
    </source>
</evidence>
<keyword evidence="4" id="KW-0489">Methyltransferase</keyword>
<protein>
    <submittedName>
        <fullName evidence="4">Putative methyltransferase, YaeB/AF_0241 family</fullName>
    </submittedName>
</protein>
<accession>A0A173WS39</accession>
<evidence type="ECO:0000313" key="6">
    <source>
        <dbReference type="Proteomes" id="UP000095447"/>
    </source>
</evidence>